<keyword evidence="3" id="KW-1185">Reference proteome</keyword>
<dbReference type="Proteomes" id="UP001148838">
    <property type="component" value="Unassembled WGS sequence"/>
</dbReference>
<evidence type="ECO:0000256" key="1">
    <source>
        <dbReference type="SAM" id="MobiDB-lite"/>
    </source>
</evidence>
<dbReference type="EMBL" id="JAJSOF020000025">
    <property type="protein sequence ID" value="KAJ4434666.1"/>
    <property type="molecule type" value="Genomic_DNA"/>
</dbReference>
<sequence>MNPGSNTESYPAYAPIGLRENPGKNLNQVTCPDRESNPGHLVSRIDVLTVTPQPHHIPPSNVSGVSHVSRLLNGLRCRGVGSAAGHQLAYLTYPRRPTERVSGFGGSPGARSEKKTHIPLYPPPQKSRTAVRTVWACGATEIATKKRGWSVKSFVGLESHRAAGFVYLQFWMRTVGCCFPSALQNRIERASTAPPFYAVQGSTKHISSVSCAL</sequence>
<reference evidence="2 3" key="1">
    <citation type="journal article" date="2022" name="Allergy">
        <title>Genome assembly and annotation of Periplaneta americana reveal a comprehensive cockroach allergen profile.</title>
        <authorList>
            <person name="Wang L."/>
            <person name="Xiong Q."/>
            <person name="Saelim N."/>
            <person name="Wang L."/>
            <person name="Nong W."/>
            <person name="Wan A.T."/>
            <person name="Shi M."/>
            <person name="Liu X."/>
            <person name="Cao Q."/>
            <person name="Hui J.H.L."/>
            <person name="Sookrung N."/>
            <person name="Leung T.F."/>
            <person name="Tungtrongchitr A."/>
            <person name="Tsui S.K.W."/>
        </authorList>
    </citation>
    <scope>NUCLEOTIDE SEQUENCE [LARGE SCALE GENOMIC DNA]</scope>
    <source>
        <strain evidence="2">PWHHKU_190912</strain>
    </source>
</reference>
<accession>A0ABQ8SKM0</accession>
<name>A0ABQ8SKM0_PERAM</name>
<organism evidence="2 3">
    <name type="scientific">Periplaneta americana</name>
    <name type="common">American cockroach</name>
    <name type="synonym">Blatta americana</name>
    <dbReference type="NCBI Taxonomy" id="6978"/>
    <lineage>
        <taxon>Eukaryota</taxon>
        <taxon>Metazoa</taxon>
        <taxon>Ecdysozoa</taxon>
        <taxon>Arthropoda</taxon>
        <taxon>Hexapoda</taxon>
        <taxon>Insecta</taxon>
        <taxon>Pterygota</taxon>
        <taxon>Neoptera</taxon>
        <taxon>Polyneoptera</taxon>
        <taxon>Dictyoptera</taxon>
        <taxon>Blattodea</taxon>
        <taxon>Blattoidea</taxon>
        <taxon>Blattidae</taxon>
        <taxon>Blattinae</taxon>
        <taxon>Periplaneta</taxon>
    </lineage>
</organism>
<comment type="caution">
    <text evidence="2">The sequence shown here is derived from an EMBL/GenBank/DDBJ whole genome shotgun (WGS) entry which is preliminary data.</text>
</comment>
<evidence type="ECO:0000313" key="3">
    <source>
        <dbReference type="Proteomes" id="UP001148838"/>
    </source>
</evidence>
<feature type="region of interest" description="Disordered" evidence="1">
    <location>
        <begin position="100"/>
        <end position="125"/>
    </location>
</feature>
<protein>
    <submittedName>
        <fullName evidence="2">Uncharacterized protein</fullName>
    </submittedName>
</protein>
<proteinExistence type="predicted"/>
<evidence type="ECO:0000313" key="2">
    <source>
        <dbReference type="EMBL" id="KAJ4434666.1"/>
    </source>
</evidence>
<gene>
    <name evidence="2" type="ORF">ANN_23233</name>
</gene>